<feature type="modified residue" description="4-aspartylphosphate" evidence="6">
    <location>
        <position position="62"/>
    </location>
</feature>
<evidence type="ECO:0000256" key="3">
    <source>
        <dbReference type="ARBA" id="ARBA00023015"/>
    </source>
</evidence>
<evidence type="ECO:0000259" key="8">
    <source>
        <dbReference type="PROSITE" id="PS50110"/>
    </source>
</evidence>
<dbReference type="RefSeq" id="WP_012012195.1">
    <property type="nucleotide sequence ID" value="NZ_JAIQ01000093.1"/>
</dbReference>
<evidence type="ECO:0000256" key="4">
    <source>
        <dbReference type="ARBA" id="ARBA00023125"/>
    </source>
</evidence>
<evidence type="ECO:0000259" key="9">
    <source>
        <dbReference type="PROSITE" id="PS51755"/>
    </source>
</evidence>
<proteinExistence type="predicted"/>
<organism evidence="10 11">
    <name type="scientific">Aliarcobacter butzleri L348</name>
    <dbReference type="NCBI Taxonomy" id="1447256"/>
    <lineage>
        <taxon>Bacteria</taxon>
        <taxon>Pseudomonadati</taxon>
        <taxon>Campylobacterota</taxon>
        <taxon>Epsilonproteobacteria</taxon>
        <taxon>Campylobacterales</taxon>
        <taxon>Arcobacteraceae</taxon>
        <taxon>Aliarcobacter</taxon>
    </lineage>
</organism>
<comment type="caution">
    <text evidence="10">The sequence shown here is derived from an EMBL/GenBank/DDBJ whole genome shotgun (WGS) entry which is preliminary data.</text>
</comment>
<dbReference type="AlphaFoldDB" id="A0A0G9JZV9"/>
<dbReference type="Gene3D" id="1.10.10.10">
    <property type="entry name" value="Winged helix-like DNA-binding domain superfamily/Winged helix DNA-binding domain"/>
    <property type="match status" value="1"/>
</dbReference>
<dbReference type="PANTHER" id="PTHR48111">
    <property type="entry name" value="REGULATOR OF RPOS"/>
    <property type="match status" value="1"/>
</dbReference>
<evidence type="ECO:0000256" key="1">
    <source>
        <dbReference type="ARBA" id="ARBA00022553"/>
    </source>
</evidence>
<evidence type="ECO:0000313" key="10">
    <source>
        <dbReference type="EMBL" id="KLD99813.1"/>
    </source>
</evidence>
<dbReference type="Pfam" id="PF00072">
    <property type="entry name" value="Response_reg"/>
    <property type="match status" value="1"/>
</dbReference>
<accession>A0A0G9JZV9</accession>
<feature type="DNA-binding region" description="OmpR/PhoB-type" evidence="7">
    <location>
        <begin position="133"/>
        <end position="227"/>
    </location>
</feature>
<dbReference type="PATRIC" id="fig|1447256.3.peg.1226"/>
<protein>
    <submittedName>
        <fullName evidence="10">Regulator</fullName>
    </submittedName>
</protein>
<dbReference type="InterPro" id="IPR036388">
    <property type="entry name" value="WH-like_DNA-bd_sf"/>
</dbReference>
<evidence type="ECO:0000256" key="7">
    <source>
        <dbReference type="PROSITE-ProRule" id="PRU01091"/>
    </source>
</evidence>
<evidence type="ECO:0000256" key="2">
    <source>
        <dbReference type="ARBA" id="ARBA00023012"/>
    </source>
</evidence>
<dbReference type="GeneID" id="24303524"/>
<dbReference type="CDD" id="cd00383">
    <property type="entry name" value="trans_reg_C"/>
    <property type="match status" value="1"/>
</dbReference>
<dbReference type="SUPFAM" id="SSF52172">
    <property type="entry name" value="CheY-like"/>
    <property type="match status" value="1"/>
</dbReference>
<keyword evidence="5" id="KW-0804">Transcription</keyword>
<gene>
    <name evidence="10" type="ORF">AA20_06290</name>
</gene>
<dbReference type="InterPro" id="IPR001867">
    <property type="entry name" value="OmpR/PhoB-type_DNA-bd"/>
</dbReference>
<dbReference type="SMART" id="SM00448">
    <property type="entry name" value="REC"/>
    <property type="match status" value="1"/>
</dbReference>
<reference evidence="10 11" key="1">
    <citation type="submission" date="2014-01" db="EMBL/GenBank/DDBJ databases">
        <title>Development of a Comparative Genomic Fingerprinting Assay for High Resolution Genotyping of Arcobacter butzleri.</title>
        <authorList>
            <person name="Webb A.L."/>
            <person name="Inglis G.D."/>
            <person name="Kruczkiewicz P."/>
            <person name="Selinger L.B."/>
            <person name="Taboada E.N."/>
        </authorList>
    </citation>
    <scope>NUCLEOTIDE SEQUENCE [LARGE SCALE GENOMIC DNA]</scope>
    <source>
        <strain evidence="10 11">L348</strain>
    </source>
</reference>
<dbReference type="InterPro" id="IPR039420">
    <property type="entry name" value="WalR-like"/>
</dbReference>
<keyword evidence="2" id="KW-0902">Two-component regulatory system</keyword>
<dbReference type="PROSITE" id="PS51755">
    <property type="entry name" value="OMPR_PHOB"/>
    <property type="match status" value="1"/>
</dbReference>
<name>A0A0G9JZV9_9BACT</name>
<evidence type="ECO:0000256" key="5">
    <source>
        <dbReference type="ARBA" id="ARBA00023163"/>
    </source>
</evidence>
<dbReference type="Gene3D" id="3.40.50.2300">
    <property type="match status" value="1"/>
</dbReference>
<dbReference type="CDD" id="cd17536">
    <property type="entry name" value="REC_YesN-like"/>
    <property type="match status" value="1"/>
</dbReference>
<dbReference type="GO" id="GO:0032993">
    <property type="term" value="C:protein-DNA complex"/>
    <property type="evidence" value="ECO:0007669"/>
    <property type="project" value="TreeGrafter"/>
</dbReference>
<dbReference type="SMART" id="SM00862">
    <property type="entry name" value="Trans_reg_C"/>
    <property type="match status" value="1"/>
</dbReference>
<dbReference type="Pfam" id="PF00486">
    <property type="entry name" value="Trans_reg_C"/>
    <property type="match status" value="1"/>
</dbReference>
<keyword evidence="4 7" id="KW-0238">DNA-binding</keyword>
<dbReference type="EMBL" id="JAIQ01000093">
    <property type="protein sequence ID" value="KLD99813.1"/>
    <property type="molecule type" value="Genomic_DNA"/>
</dbReference>
<dbReference type="InterPro" id="IPR001789">
    <property type="entry name" value="Sig_transdc_resp-reg_receiver"/>
</dbReference>
<dbReference type="InterPro" id="IPR011006">
    <property type="entry name" value="CheY-like_superfamily"/>
</dbReference>
<sequence length="232" mass="27198">MQKNFINKLSAFCVLYVEDENGIRSNIEEILKHLFKEVLSATDVNEAYNKYLQNKPDLIITDIKMKDKTGIELLKKIRETDSKIRIIITSAYTDLDYLLEATELHLIKYIVKPITNDKLMEALESFVKSYDENKIYNLDQNWIFDSSKSSVSNGKEDFILTKKESAFLKLLITKNRIITYEELENSVWDDDSIMTANAMRLFIKNLRKKLPDNFLKNMQGIGYYHNIRDKNT</sequence>
<dbReference type="GO" id="GO:0006355">
    <property type="term" value="P:regulation of DNA-templated transcription"/>
    <property type="evidence" value="ECO:0007669"/>
    <property type="project" value="InterPro"/>
</dbReference>
<keyword evidence="1 6" id="KW-0597">Phosphoprotein</keyword>
<dbReference type="GO" id="GO:0005829">
    <property type="term" value="C:cytosol"/>
    <property type="evidence" value="ECO:0007669"/>
    <property type="project" value="TreeGrafter"/>
</dbReference>
<dbReference type="PANTHER" id="PTHR48111:SF1">
    <property type="entry name" value="TWO-COMPONENT RESPONSE REGULATOR ORR33"/>
    <property type="match status" value="1"/>
</dbReference>
<keyword evidence="3" id="KW-0805">Transcription regulation</keyword>
<dbReference type="GO" id="GO:0000156">
    <property type="term" value="F:phosphorelay response regulator activity"/>
    <property type="evidence" value="ECO:0007669"/>
    <property type="project" value="TreeGrafter"/>
</dbReference>
<dbReference type="PROSITE" id="PS50110">
    <property type="entry name" value="RESPONSE_REGULATORY"/>
    <property type="match status" value="1"/>
</dbReference>
<evidence type="ECO:0000256" key="6">
    <source>
        <dbReference type="PROSITE-ProRule" id="PRU00169"/>
    </source>
</evidence>
<dbReference type="GO" id="GO:0000976">
    <property type="term" value="F:transcription cis-regulatory region binding"/>
    <property type="evidence" value="ECO:0007669"/>
    <property type="project" value="TreeGrafter"/>
</dbReference>
<feature type="domain" description="Response regulatory" evidence="8">
    <location>
        <begin position="13"/>
        <end position="127"/>
    </location>
</feature>
<evidence type="ECO:0000313" key="11">
    <source>
        <dbReference type="Proteomes" id="UP000035514"/>
    </source>
</evidence>
<dbReference type="Proteomes" id="UP000035514">
    <property type="component" value="Unassembled WGS sequence"/>
</dbReference>
<feature type="domain" description="OmpR/PhoB-type" evidence="9">
    <location>
        <begin position="133"/>
        <end position="227"/>
    </location>
</feature>